<protein>
    <submittedName>
        <fullName evidence="7">Acyl_transf_3 domain-containing protein</fullName>
    </submittedName>
</protein>
<evidence type="ECO:0000256" key="2">
    <source>
        <dbReference type="SAM" id="Phobius"/>
    </source>
</evidence>
<feature type="transmembrane region" description="Helical" evidence="2">
    <location>
        <begin position="317"/>
        <end position="336"/>
    </location>
</feature>
<keyword evidence="2" id="KW-0812">Transmembrane</keyword>
<feature type="transmembrane region" description="Helical" evidence="2">
    <location>
        <begin position="532"/>
        <end position="557"/>
    </location>
</feature>
<dbReference type="InterPro" id="IPR002656">
    <property type="entry name" value="Acyl_transf_3_dom"/>
</dbReference>
<dbReference type="PANTHER" id="PTHR11161">
    <property type="entry name" value="O-ACYLTRANSFERASE"/>
    <property type="match status" value="1"/>
</dbReference>
<sequence length="709" mass="81482">MESTFWTNLANDFLNADVSKVFDATAKIESGILNGRRLFNGLYSECAAIDEVIANRQRHLQGGYGRLFFDIELRDYANKNACHISSDGIDAWIYDFCLPKPCSENKDLLTLGRLVDINGSCPACMALSAHEQGRKTDYKTWITVAVLITVGISALIGSIYDYFFKEKYENTTTGKSNPLDAMKIIRDWSTQILTNAFFAVDTFFFMSGLLVSYIWFKEFYRNKRRQMSAYAWIMFYVHRIIRNDRDTTNYKLMKQLMFRLSPPYYLAVAFYTFVFLTFIKHMPNILFPIPDSCEQNWWINYLYLNNFIDYKNQCYLISWYLATDLQMYIFAPVILIPLAIKPLFGFISASVIFLASTAANMATIYEFYFPPSDFLIGTMDPRMQDLNQYTLLIYAAPWIRCQVYIIGMLTGYLLQTKKKLHINWALNIALWAVSLALGAAVVFCLKDWANGKLLNLTERALYSALSKVAWGLALSYITISCYYGYGGPVNQFMGWSIWIPLGRLTYSAYLIHYCIIYYFIGMSNVPFTFTNFSFTFVSMVLPITALTYFFAVFWSALIEISTGKLEMLFLGGARGRTPQSPSQGTSKDSAHENGLLPLPHLNSPSLPAHVEQEHPWNFQKPKKSLYEFLKRNEYKVFKPNEKSVPVQVAKDEKSKDDKQPTNQKTANYVAHGLATETSWEIPSTSKPGGRRRWKEHVDPMETPAINDWM</sequence>
<dbReference type="InterPro" id="IPR006621">
    <property type="entry name" value="Nose-resist-to-fluoxetine_N"/>
</dbReference>
<reference evidence="5 6" key="2">
    <citation type="submission" date="2018-11" db="EMBL/GenBank/DDBJ databases">
        <authorList>
            <consortium name="Pathogen Informatics"/>
        </authorList>
    </citation>
    <scope>NUCLEOTIDE SEQUENCE [LARGE SCALE GENOMIC DNA]</scope>
</reference>
<feature type="region of interest" description="Disordered" evidence="1">
    <location>
        <begin position="671"/>
        <end position="709"/>
    </location>
</feature>
<evidence type="ECO:0000313" key="7">
    <source>
        <dbReference type="WBParaSite" id="TCNE_0001493301-mRNA-1"/>
    </source>
</evidence>
<keyword evidence="6" id="KW-1185">Reference proteome</keyword>
<evidence type="ECO:0000256" key="1">
    <source>
        <dbReference type="SAM" id="MobiDB-lite"/>
    </source>
</evidence>
<keyword evidence="2" id="KW-0472">Membrane</keyword>
<feature type="transmembrane region" description="Helical" evidence="2">
    <location>
        <begin position="196"/>
        <end position="216"/>
    </location>
</feature>
<dbReference type="Proteomes" id="UP000050794">
    <property type="component" value="Unassembled WGS sequence"/>
</dbReference>
<dbReference type="PANTHER" id="PTHR11161:SF55">
    <property type="entry name" value="NOSE RESISTANT-TO-FLUOXETINE PROTEIN N-TERMINAL DOMAIN-CONTAINING PROTEIN"/>
    <property type="match status" value="1"/>
</dbReference>
<organism evidence="6 7">
    <name type="scientific">Toxocara canis</name>
    <name type="common">Canine roundworm</name>
    <dbReference type="NCBI Taxonomy" id="6265"/>
    <lineage>
        <taxon>Eukaryota</taxon>
        <taxon>Metazoa</taxon>
        <taxon>Ecdysozoa</taxon>
        <taxon>Nematoda</taxon>
        <taxon>Chromadorea</taxon>
        <taxon>Rhabditida</taxon>
        <taxon>Spirurina</taxon>
        <taxon>Ascaridomorpha</taxon>
        <taxon>Ascaridoidea</taxon>
        <taxon>Toxocaridae</taxon>
        <taxon>Toxocara</taxon>
    </lineage>
</organism>
<dbReference type="EMBL" id="UYWY01022534">
    <property type="protein sequence ID" value="VDM46254.1"/>
    <property type="molecule type" value="Genomic_DNA"/>
</dbReference>
<feature type="transmembrane region" description="Helical" evidence="2">
    <location>
        <begin position="389"/>
        <end position="414"/>
    </location>
</feature>
<feature type="transmembrane region" description="Helical" evidence="2">
    <location>
        <begin position="468"/>
        <end position="485"/>
    </location>
</feature>
<feature type="domain" description="Nose resistant-to-fluoxetine protein N-terminal" evidence="4">
    <location>
        <begin position="20"/>
        <end position="105"/>
    </location>
</feature>
<dbReference type="GO" id="GO:0016747">
    <property type="term" value="F:acyltransferase activity, transferring groups other than amino-acyl groups"/>
    <property type="evidence" value="ECO:0007669"/>
    <property type="project" value="InterPro"/>
</dbReference>
<proteinExistence type="predicted"/>
<feature type="transmembrane region" description="Helical" evidence="2">
    <location>
        <begin position="141"/>
        <end position="160"/>
    </location>
</feature>
<feature type="transmembrane region" description="Helical" evidence="2">
    <location>
        <begin position="497"/>
        <end position="520"/>
    </location>
</feature>
<dbReference type="Pfam" id="PF20146">
    <property type="entry name" value="NRF"/>
    <property type="match status" value="1"/>
</dbReference>
<gene>
    <name evidence="5" type="ORF">TCNE_LOCUS14933</name>
</gene>
<feature type="domain" description="Acyltransferase 3" evidence="3">
    <location>
        <begin position="191"/>
        <end position="545"/>
    </location>
</feature>
<evidence type="ECO:0000313" key="6">
    <source>
        <dbReference type="Proteomes" id="UP000050794"/>
    </source>
</evidence>
<evidence type="ECO:0000259" key="3">
    <source>
        <dbReference type="Pfam" id="PF01757"/>
    </source>
</evidence>
<keyword evidence="2" id="KW-1133">Transmembrane helix</keyword>
<dbReference type="Pfam" id="PF01757">
    <property type="entry name" value="Acyl_transf_3"/>
    <property type="match status" value="1"/>
</dbReference>
<dbReference type="AlphaFoldDB" id="A0A183V2G3"/>
<evidence type="ECO:0000313" key="5">
    <source>
        <dbReference type="EMBL" id="VDM46254.1"/>
    </source>
</evidence>
<dbReference type="InterPro" id="IPR052728">
    <property type="entry name" value="O2_lipid_transport_reg"/>
</dbReference>
<feature type="compositionally biased region" description="Polar residues" evidence="1">
    <location>
        <begin position="675"/>
        <end position="686"/>
    </location>
</feature>
<dbReference type="WBParaSite" id="TCNE_0001493301-mRNA-1">
    <property type="protein sequence ID" value="TCNE_0001493301-mRNA-1"/>
    <property type="gene ID" value="TCNE_0001493301"/>
</dbReference>
<feature type="transmembrane region" description="Helical" evidence="2">
    <location>
        <begin position="343"/>
        <end position="369"/>
    </location>
</feature>
<accession>A0A183V2G3</accession>
<name>A0A183V2G3_TOXCA</name>
<feature type="transmembrane region" description="Helical" evidence="2">
    <location>
        <begin position="426"/>
        <end position="448"/>
    </location>
</feature>
<feature type="transmembrane region" description="Helical" evidence="2">
    <location>
        <begin position="263"/>
        <end position="282"/>
    </location>
</feature>
<reference evidence="7" key="1">
    <citation type="submission" date="2016-06" db="UniProtKB">
        <authorList>
            <consortium name="WormBaseParasite"/>
        </authorList>
    </citation>
    <scope>IDENTIFICATION</scope>
</reference>
<evidence type="ECO:0000259" key="4">
    <source>
        <dbReference type="Pfam" id="PF20146"/>
    </source>
</evidence>